<evidence type="ECO:0000313" key="1">
    <source>
        <dbReference type="EMBL" id="EMS49540.1"/>
    </source>
</evidence>
<sequence length="98" mass="10034">MGVSPEGRRLREEVGSEVAHLQSGTPTMAGGIRVGDPGGGGRDLITGGVAWYPRPAAAPRTKVDRARGGVTWRRLEEGGAIVGAWCGGRRNVVGGGGE</sequence>
<gene>
    <name evidence="1" type="ORF">TRIUR3_08792</name>
</gene>
<protein>
    <submittedName>
        <fullName evidence="1">Uncharacterized protein</fullName>
    </submittedName>
</protein>
<name>M7ZAY7_TRIUA</name>
<organism evidence="1">
    <name type="scientific">Triticum urartu</name>
    <name type="common">Red wild einkorn</name>
    <name type="synonym">Crithodium urartu</name>
    <dbReference type="NCBI Taxonomy" id="4572"/>
    <lineage>
        <taxon>Eukaryota</taxon>
        <taxon>Viridiplantae</taxon>
        <taxon>Streptophyta</taxon>
        <taxon>Embryophyta</taxon>
        <taxon>Tracheophyta</taxon>
        <taxon>Spermatophyta</taxon>
        <taxon>Magnoliopsida</taxon>
        <taxon>Liliopsida</taxon>
        <taxon>Poales</taxon>
        <taxon>Poaceae</taxon>
        <taxon>BOP clade</taxon>
        <taxon>Pooideae</taxon>
        <taxon>Triticodae</taxon>
        <taxon>Triticeae</taxon>
        <taxon>Triticinae</taxon>
        <taxon>Triticum</taxon>
    </lineage>
</organism>
<reference evidence="1" key="1">
    <citation type="journal article" date="2013" name="Nature">
        <title>Draft genome of the wheat A-genome progenitor Triticum urartu.</title>
        <authorList>
            <person name="Ling H.Q."/>
            <person name="Zhao S."/>
            <person name="Liu D."/>
            <person name="Wang J."/>
            <person name="Sun H."/>
            <person name="Zhang C."/>
            <person name="Fan H."/>
            <person name="Li D."/>
            <person name="Dong L."/>
            <person name="Tao Y."/>
            <person name="Gao C."/>
            <person name="Wu H."/>
            <person name="Li Y."/>
            <person name="Cui Y."/>
            <person name="Guo X."/>
            <person name="Zheng S."/>
            <person name="Wang B."/>
            <person name="Yu K."/>
            <person name="Liang Q."/>
            <person name="Yang W."/>
            <person name="Lou X."/>
            <person name="Chen J."/>
            <person name="Feng M."/>
            <person name="Jian J."/>
            <person name="Zhang X."/>
            <person name="Luo G."/>
            <person name="Jiang Y."/>
            <person name="Liu J."/>
            <person name="Wang Z."/>
            <person name="Sha Y."/>
            <person name="Zhang B."/>
            <person name="Wu H."/>
            <person name="Tang D."/>
            <person name="Shen Q."/>
            <person name="Xue P."/>
            <person name="Zou S."/>
            <person name="Wang X."/>
            <person name="Liu X."/>
            <person name="Wang F."/>
            <person name="Yang Y."/>
            <person name="An X."/>
            <person name="Dong Z."/>
            <person name="Zhang K."/>
            <person name="Zhang X."/>
            <person name="Luo M.C."/>
            <person name="Dvorak J."/>
            <person name="Tong Y."/>
            <person name="Wang J."/>
            <person name="Yang H."/>
            <person name="Li Z."/>
            <person name="Wang D."/>
            <person name="Zhang A."/>
            <person name="Wang J."/>
        </authorList>
    </citation>
    <scope>NUCLEOTIDE SEQUENCE</scope>
</reference>
<proteinExistence type="predicted"/>
<dbReference type="EMBL" id="KD241920">
    <property type="protein sequence ID" value="EMS49540.1"/>
    <property type="molecule type" value="Genomic_DNA"/>
</dbReference>
<dbReference type="AlphaFoldDB" id="M7ZAY7"/>
<accession>M7ZAY7</accession>